<organism evidence="1 2">
    <name type="scientific">Penicillium subrubescens</name>
    <dbReference type="NCBI Taxonomy" id="1316194"/>
    <lineage>
        <taxon>Eukaryota</taxon>
        <taxon>Fungi</taxon>
        <taxon>Dikarya</taxon>
        <taxon>Ascomycota</taxon>
        <taxon>Pezizomycotina</taxon>
        <taxon>Eurotiomycetes</taxon>
        <taxon>Eurotiomycetidae</taxon>
        <taxon>Eurotiales</taxon>
        <taxon>Aspergillaceae</taxon>
        <taxon>Penicillium</taxon>
    </lineage>
</organism>
<proteinExistence type="predicted"/>
<dbReference type="EMBL" id="MNBE01000653">
    <property type="protein sequence ID" value="OKO99893.1"/>
    <property type="molecule type" value="Genomic_DNA"/>
</dbReference>
<dbReference type="Proteomes" id="UP000186955">
    <property type="component" value="Unassembled WGS sequence"/>
</dbReference>
<name>A0A1Q5TI43_9EURO</name>
<evidence type="ECO:0000313" key="2">
    <source>
        <dbReference type="Proteomes" id="UP000186955"/>
    </source>
</evidence>
<dbReference type="OrthoDB" id="10417509at2759"/>
<keyword evidence="2" id="KW-1185">Reference proteome</keyword>
<comment type="caution">
    <text evidence="1">The sequence shown here is derived from an EMBL/GenBank/DDBJ whole genome shotgun (WGS) entry which is preliminary data.</text>
</comment>
<gene>
    <name evidence="1" type="ORF">PENSUB_8110</name>
</gene>
<sequence>MCKYEADQYTGRLSCGHVFLTKIERCNEALQRPNQEPCGGYQPGALDPNASDPGDVWRYIKKGGKKLVDGPCPQCIEDGYEDITRFLPFPFEPSPLKRFLKGRSKKKDSMYQPQRWYSG</sequence>
<reference evidence="1 2" key="1">
    <citation type="submission" date="2016-10" db="EMBL/GenBank/DDBJ databases">
        <title>Genome sequence of the ascomycete fungus Penicillium subrubescens.</title>
        <authorList>
            <person name="De Vries R.P."/>
            <person name="Peng M."/>
            <person name="Dilokpimol A."/>
            <person name="Hilden K."/>
            <person name="Makela M.R."/>
            <person name="Grigoriev I."/>
            <person name="Riley R."/>
            <person name="Granchi Z."/>
        </authorList>
    </citation>
    <scope>NUCLEOTIDE SEQUENCE [LARGE SCALE GENOMIC DNA]</scope>
    <source>
        <strain evidence="1 2">CBS 132785</strain>
    </source>
</reference>
<dbReference type="AlphaFoldDB" id="A0A1Q5TI43"/>
<evidence type="ECO:0000313" key="1">
    <source>
        <dbReference type="EMBL" id="OKO99893.1"/>
    </source>
</evidence>
<accession>A0A1Q5TI43</accession>
<protein>
    <submittedName>
        <fullName evidence="1">Uncharacterized protein</fullName>
    </submittedName>
</protein>